<proteinExistence type="predicted"/>
<dbReference type="InterPro" id="IPR013751">
    <property type="entry name" value="ACP_syn_III_N"/>
</dbReference>
<feature type="domain" description="Beta-ketoacyl-[acyl-carrier-protein] synthase III N-terminal" evidence="4">
    <location>
        <begin position="108"/>
        <end position="187"/>
    </location>
</feature>
<evidence type="ECO:0000256" key="2">
    <source>
        <dbReference type="ARBA" id="ARBA00023315"/>
    </source>
</evidence>
<evidence type="ECO:0000313" key="6">
    <source>
        <dbReference type="Proteomes" id="UP001226434"/>
    </source>
</evidence>
<keyword evidence="1" id="KW-0808">Transferase</keyword>
<dbReference type="Gene3D" id="3.40.47.10">
    <property type="match status" value="1"/>
</dbReference>
<dbReference type="NCBIfam" id="NF006829">
    <property type="entry name" value="PRK09352.1"/>
    <property type="match status" value="1"/>
</dbReference>
<keyword evidence="6" id="KW-1185">Reference proteome</keyword>
<sequence>MSAYIKAISYYLPENKLTNEDINSQFPEWSITKIAEKTGISQRPISAIDEFSSDMAVKAAQKLFEENNISPSDIDFILLCTQSPDYYLPTTACLIQDRLGIPTTAGALDFNLGCSGYVYGLGLAKGLVETEQANNVLLLTSETYSKFIYPQDKSVRTIFGDAAAATLISGDNDRKNSIKALVYGTDGSGAQNLVVKTGGMRYARTTETATAKYDELGNLRTEDALYMNGAEIFVFTLASVPKLITAVLQKAGTTIDDIDLVVFHQANTYMLEALRKKIAIPKEKFFVFLENCGNTVSSTIPIALSEAIKTGRAPKGSKVLIAGFGVGYSWGGAIIEL</sequence>
<dbReference type="Pfam" id="PF08541">
    <property type="entry name" value="ACP_syn_III_C"/>
    <property type="match status" value="1"/>
</dbReference>
<dbReference type="SUPFAM" id="SSF53901">
    <property type="entry name" value="Thiolase-like"/>
    <property type="match status" value="1"/>
</dbReference>
<dbReference type="PANTHER" id="PTHR34069">
    <property type="entry name" value="3-OXOACYL-[ACYL-CARRIER-PROTEIN] SYNTHASE 3"/>
    <property type="match status" value="1"/>
</dbReference>
<dbReference type="CDD" id="cd00830">
    <property type="entry name" value="KAS_III"/>
    <property type="match status" value="1"/>
</dbReference>
<keyword evidence="2" id="KW-0012">Acyltransferase</keyword>
<reference evidence="5 6" key="1">
    <citation type="submission" date="2023-05" db="EMBL/GenBank/DDBJ databases">
        <title>Genome sequence of Pinibacter sp. MAH-24.</title>
        <authorList>
            <person name="Huq M.A."/>
        </authorList>
    </citation>
    <scope>NUCLEOTIDE SEQUENCE [LARGE SCALE GENOMIC DNA]</scope>
    <source>
        <strain evidence="5 6">MAH-24</strain>
    </source>
</reference>
<dbReference type="EMBL" id="JASBRG010000001">
    <property type="protein sequence ID" value="MDI3318637.1"/>
    <property type="molecule type" value="Genomic_DNA"/>
</dbReference>
<dbReference type="Pfam" id="PF08545">
    <property type="entry name" value="ACP_syn_III"/>
    <property type="match status" value="1"/>
</dbReference>
<feature type="domain" description="Beta-ketoacyl-[acyl-carrier-protein] synthase III C-terminal" evidence="3">
    <location>
        <begin position="248"/>
        <end position="336"/>
    </location>
</feature>
<dbReference type="Proteomes" id="UP001226434">
    <property type="component" value="Unassembled WGS sequence"/>
</dbReference>
<dbReference type="PANTHER" id="PTHR34069:SF2">
    <property type="entry name" value="BETA-KETOACYL-[ACYL-CARRIER-PROTEIN] SYNTHASE III"/>
    <property type="match status" value="1"/>
</dbReference>
<dbReference type="InterPro" id="IPR013747">
    <property type="entry name" value="ACP_syn_III_C"/>
</dbReference>
<evidence type="ECO:0000256" key="1">
    <source>
        <dbReference type="ARBA" id="ARBA00022679"/>
    </source>
</evidence>
<evidence type="ECO:0000259" key="4">
    <source>
        <dbReference type="Pfam" id="PF08545"/>
    </source>
</evidence>
<evidence type="ECO:0000259" key="3">
    <source>
        <dbReference type="Pfam" id="PF08541"/>
    </source>
</evidence>
<dbReference type="RefSeq" id="WP_282332765.1">
    <property type="nucleotide sequence ID" value="NZ_JASBRG010000001.1"/>
</dbReference>
<organism evidence="5 6">
    <name type="scientific">Pinibacter soli</name>
    <dbReference type="NCBI Taxonomy" id="3044211"/>
    <lineage>
        <taxon>Bacteria</taxon>
        <taxon>Pseudomonadati</taxon>
        <taxon>Bacteroidota</taxon>
        <taxon>Chitinophagia</taxon>
        <taxon>Chitinophagales</taxon>
        <taxon>Chitinophagaceae</taxon>
        <taxon>Pinibacter</taxon>
    </lineage>
</organism>
<name>A0ABT6R7U6_9BACT</name>
<dbReference type="InterPro" id="IPR016039">
    <property type="entry name" value="Thiolase-like"/>
</dbReference>
<protein>
    <submittedName>
        <fullName evidence="5">Ketoacyl-ACP synthase III</fullName>
    </submittedName>
</protein>
<evidence type="ECO:0000313" key="5">
    <source>
        <dbReference type="EMBL" id="MDI3318637.1"/>
    </source>
</evidence>
<accession>A0ABT6R7U6</accession>
<comment type="caution">
    <text evidence="5">The sequence shown here is derived from an EMBL/GenBank/DDBJ whole genome shotgun (WGS) entry which is preliminary data.</text>
</comment>
<gene>
    <name evidence="5" type="ORF">QJ048_02575</name>
</gene>